<dbReference type="PRINTS" id="PR00507">
    <property type="entry name" value="N12N6MTFRASE"/>
</dbReference>
<dbReference type="PANTHER" id="PTHR33841:SF1">
    <property type="entry name" value="DNA METHYLTRANSFERASE A"/>
    <property type="match status" value="1"/>
</dbReference>
<dbReference type="REBASE" id="635557">
    <property type="entry name" value="Asp910ORF4815P"/>
</dbReference>
<evidence type="ECO:0000256" key="3">
    <source>
        <dbReference type="ARBA" id="ARBA00022679"/>
    </source>
</evidence>
<reference evidence="7" key="1">
    <citation type="submission" date="2022-05" db="EMBL/GenBank/DDBJ databases">
        <authorList>
            <person name="Sun X."/>
        </authorList>
    </citation>
    <scope>NUCLEOTIDE SEQUENCE</scope>
    <source>
        <strain evidence="7">Ai-910</strain>
    </source>
</reference>
<dbReference type="Pfam" id="PF07669">
    <property type="entry name" value="Eco57I"/>
    <property type="match status" value="1"/>
</dbReference>
<accession>A0A9J6ZSW5</accession>
<evidence type="ECO:0000256" key="2">
    <source>
        <dbReference type="ARBA" id="ARBA00022603"/>
    </source>
</evidence>
<keyword evidence="8" id="KW-1185">Reference proteome</keyword>
<comment type="catalytic activity">
    <reaction evidence="5">
        <text>a 2'-deoxyadenosine in DNA + S-adenosyl-L-methionine = an N(6)-methyl-2'-deoxyadenosine in DNA + S-adenosyl-L-homocysteine + H(+)</text>
        <dbReference type="Rhea" id="RHEA:15197"/>
        <dbReference type="Rhea" id="RHEA-COMP:12418"/>
        <dbReference type="Rhea" id="RHEA-COMP:12419"/>
        <dbReference type="ChEBI" id="CHEBI:15378"/>
        <dbReference type="ChEBI" id="CHEBI:57856"/>
        <dbReference type="ChEBI" id="CHEBI:59789"/>
        <dbReference type="ChEBI" id="CHEBI:90615"/>
        <dbReference type="ChEBI" id="CHEBI:90616"/>
        <dbReference type="EC" id="2.1.1.72"/>
    </reaction>
</comment>
<evidence type="ECO:0000313" key="8">
    <source>
        <dbReference type="Proteomes" id="UP001056426"/>
    </source>
</evidence>
<keyword evidence="2 7" id="KW-0489">Methyltransferase</keyword>
<sequence length="656" mass="74655">MNTNALKSFAKAARIQLVDAVAKQILYWGFSQKGEVENEPTATQGGYVHRGEPYNDTTVIPKWQRLKEKITSNKEAFKDVAEEAAYTWFNRLVAIKVLEENGFIEPFLQFADGTQSPIALQNAKAGNHTVTHSTLKANLKKALLENDEETAFSILLINFCNTHPLLNQVFGRVNDYTELLIPQNLLSIDGFLLALNTEIAEEDFKEVELIGWLYQFYISDKKDEVFKGFKANKKARPEDIPAATQIFTPKWIVNYMVENTVGKIYLDFEEDSDLKDQMKYLVENETEGKGALIDDIEQLTLIDPACGSGHILVVGFEWLYKMYREQGYTAKNAIESILKNNLYGLDIDDRAMQLARFAVLLKAAQQLQQVDISQAMELMNNPLDVIPHIYAFPESIGFTSEEVALFTQNQHVQEVYKAFEALREGKNIGSALKISLSDTAREVLIAQYYAWSNKDKQGTLDIEEIGVWYKLKSYTEVALVLSKKYAAVVANPPYMGQKSMNAQLKDYVNAQYPMTKADLFAVFMEVCLALNRSNGLMGMINQHSWMFLSSFENYRTHLLLNQTIQSMLHLGPRTFEELSGEVVQSTAFVLENRTPQNAKGSYYRLVDYKSNNEKEEQFLKGTNFYPNIPQTNFDKIPGSPIAYWVSKNIIKIFNKT</sequence>
<dbReference type="InterPro" id="IPR011639">
    <property type="entry name" value="MethylTrfase_TaqI-like_dom"/>
</dbReference>
<dbReference type="Proteomes" id="UP001056426">
    <property type="component" value="Chromosome"/>
</dbReference>
<dbReference type="NCBIfam" id="NF033452">
    <property type="entry name" value="BREX_1_MTaseX"/>
    <property type="match status" value="1"/>
</dbReference>
<evidence type="ECO:0000256" key="1">
    <source>
        <dbReference type="ARBA" id="ARBA00011900"/>
    </source>
</evidence>
<evidence type="ECO:0000256" key="4">
    <source>
        <dbReference type="ARBA" id="ARBA00022691"/>
    </source>
</evidence>
<dbReference type="PANTHER" id="PTHR33841">
    <property type="entry name" value="DNA METHYLTRANSFERASE YEEA-RELATED"/>
    <property type="match status" value="1"/>
</dbReference>
<feature type="domain" description="Type II methyltransferase M.TaqI-like" evidence="6">
    <location>
        <begin position="340"/>
        <end position="571"/>
    </location>
</feature>
<dbReference type="EMBL" id="CP098400">
    <property type="protein sequence ID" value="URW80673.1"/>
    <property type="molecule type" value="Genomic_DNA"/>
</dbReference>
<dbReference type="InterPro" id="IPR047939">
    <property type="entry name" value="BREX_1_PglX"/>
</dbReference>
<dbReference type="GO" id="GO:0009007">
    <property type="term" value="F:site-specific DNA-methyltransferase (adenine-specific) activity"/>
    <property type="evidence" value="ECO:0007669"/>
    <property type="project" value="UniProtKB-EC"/>
</dbReference>
<dbReference type="SUPFAM" id="SSF53335">
    <property type="entry name" value="S-adenosyl-L-methionine-dependent methyltransferases"/>
    <property type="match status" value="1"/>
</dbReference>
<dbReference type="GO" id="GO:0032259">
    <property type="term" value="P:methylation"/>
    <property type="evidence" value="ECO:0007669"/>
    <property type="project" value="UniProtKB-KW"/>
</dbReference>
<evidence type="ECO:0000313" key="7">
    <source>
        <dbReference type="EMBL" id="URW80673.1"/>
    </source>
</evidence>
<dbReference type="GO" id="GO:0003676">
    <property type="term" value="F:nucleic acid binding"/>
    <property type="evidence" value="ECO:0007669"/>
    <property type="project" value="InterPro"/>
</dbReference>
<dbReference type="GO" id="GO:0006304">
    <property type="term" value="P:DNA modification"/>
    <property type="evidence" value="ECO:0007669"/>
    <property type="project" value="InterPro"/>
</dbReference>
<dbReference type="InterPro" id="IPR002052">
    <property type="entry name" value="DNA_methylase_N6_adenine_CS"/>
</dbReference>
<dbReference type="AlphaFoldDB" id="A0A9J6ZSW5"/>
<keyword evidence="4" id="KW-0949">S-adenosyl-L-methionine</keyword>
<protein>
    <recommendedName>
        <fullName evidence="1">site-specific DNA-methyltransferase (adenine-specific)</fullName>
        <ecNumber evidence="1">2.1.1.72</ecNumber>
    </recommendedName>
</protein>
<dbReference type="InterPro" id="IPR050953">
    <property type="entry name" value="N4_N6_ade-DNA_methylase"/>
</dbReference>
<organism evidence="7 8">
    <name type="scientific">Xiashengella succiniciproducens</name>
    <dbReference type="NCBI Taxonomy" id="2949635"/>
    <lineage>
        <taxon>Bacteria</taxon>
        <taxon>Pseudomonadati</taxon>
        <taxon>Bacteroidota</taxon>
        <taxon>Bacteroidia</taxon>
        <taxon>Marinilabiliales</taxon>
        <taxon>Marinilabiliaceae</taxon>
        <taxon>Xiashengella</taxon>
    </lineage>
</organism>
<dbReference type="EC" id="2.1.1.72" evidence="1"/>
<evidence type="ECO:0000259" key="6">
    <source>
        <dbReference type="Pfam" id="PF07669"/>
    </source>
</evidence>
<dbReference type="InterPro" id="IPR029063">
    <property type="entry name" value="SAM-dependent_MTases_sf"/>
</dbReference>
<keyword evidence="3 7" id="KW-0808">Transferase</keyword>
<dbReference type="KEGG" id="alkq:M9189_04825"/>
<proteinExistence type="predicted"/>
<dbReference type="RefSeq" id="WP_250725045.1">
    <property type="nucleotide sequence ID" value="NZ_CP098400.1"/>
</dbReference>
<reference evidence="7" key="2">
    <citation type="submission" date="2022-06" db="EMBL/GenBank/DDBJ databases">
        <title>Xiashengella guii gen. nov. sp. nov., a bacterium isolated form anaerobic digestion tank.</title>
        <authorList>
            <person name="Huang H."/>
        </authorList>
    </citation>
    <scope>NUCLEOTIDE SEQUENCE</scope>
    <source>
        <strain evidence="7">Ai-910</strain>
    </source>
</reference>
<name>A0A9J6ZSW5_9BACT</name>
<evidence type="ECO:0000256" key="5">
    <source>
        <dbReference type="ARBA" id="ARBA00047942"/>
    </source>
</evidence>
<gene>
    <name evidence="7" type="primary">pglX</name>
    <name evidence="7" type="ORF">M9189_04825</name>
</gene>
<dbReference type="PROSITE" id="PS00092">
    <property type="entry name" value="N6_MTASE"/>
    <property type="match status" value="1"/>
</dbReference>
<dbReference type="Gene3D" id="3.40.50.150">
    <property type="entry name" value="Vaccinia Virus protein VP39"/>
    <property type="match status" value="1"/>
</dbReference>